<dbReference type="CDD" id="cd09618">
    <property type="entry name" value="CBM9_like_2"/>
    <property type="match status" value="1"/>
</dbReference>
<sequence length="704" mass="79674">MLLAVNHSFAQISAKAIRVSTPPNIDGHINDAVWDEAFKIDQFVQREPNPGQAVSEKTIVSVCYDNNYLYFAVKCYDDPKKITAKEMARDVSLGNDDRVQIILDTYLDHRNGYWFQIGPRGSIGDALISENGASMNKEWDALWTGKSSINSEGWEAELAIPFKTIGFDPKKTVWGMKLIRNIKRKLEASYWPVANLNTYRFQISDSGLLEGLEGITQGIGLDLSPYVIGGMNTKRGEKDKYHFDGGLDMFYQVTPQLKASLSINTDFAETEVDDRQINLTRFSLYFPEKRDFFLDGSNYFKFGIEGDDNNPYRNSVSPYFSRRLGLDDAGNMIPVRYAAKITGTQKSWNIGMMYVSDERNYGNSNLSVGRISRNLGRQSSVGVIGTWGNAVSNAENMVGGFDMKLATSRFQKNKNLAFTMFGMLSRTSGINDKNSSWGADIAYPNDFLYFSLGHYEVGENFVAGIGFVPRNNIKASYGSFSLGPRPDKWGILQVKSGVGFNYLTNFSDVMVTRELNISPLGIRFKSGEEFSYSINQQYEFLAKDFLIYPGFSIPMNQYTFWRQNIQLTSAGGRNLAGIANFSTGNFYNGRRHDMKLTINYKVAVPLYVGGNYTQSHVFLPEGDFTARIYQMNLNILVSPTVTLYNYFQYDNASEKMGWQSRFQWILKPGNEIILAWTSGWSQPGSQWIMNDSALRLKLKYNIRF</sequence>
<dbReference type="AlphaFoldDB" id="A0A5K7S5N1"/>
<dbReference type="Gene3D" id="2.60.40.1190">
    <property type="match status" value="1"/>
</dbReference>
<proteinExistence type="predicted"/>
<feature type="domain" description="DUF5916" evidence="2">
    <location>
        <begin position="221"/>
        <end position="302"/>
    </location>
</feature>
<dbReference type="GO" id="GO:0004553">
    <property type="term" value="F:hydrolase activity, hydrolyzing O-glycosyl compounds"/>
    <property type="evidence" value="ECO:0007669"/>
    <property type="project" value="InterPro"/>
</dbReference>
<reference evidence="3" key="1">
    <citation type="journal article" date="2020" name="Int. J. Syst. Evol. Microbiol.">
        <title>Aquipluma nitroreducens gen. nov. sp. nov., a novel facultatively anaerobic bacterium isolated from a freshwater lake.</title>
        <authorList>
            <person name="Watanabe M."/>
            <person name="Kojima H."/>
            <person name="Fukui M."/>
        </authorList>
    </citation>
    <scope>NUCLEOTIDE SEQUENCE</scope>
    <source>
        <strain evidence="3">MeG22</strain>
    </source>
</reference>
<keyword evidence="4" id="KW-1185">Reference proteome</keyword>
<evidence type="ECO:0000259" key="1">
    <source>
        <dbReference type="Pfam" id="PF06452"/>
    </source>
</evidence>
<evidence type="ECO:0000313" key="4">
    <source>
        <dbReference type="Proteomes" id="UP001193389"/>
    </source>
</evidence>
<dbReference type="EMBL" id="AP018694">
    <property type="protein sequence ID" value="BBE16861.1"/>
    <property type="molecule type" value="Genomic_DNA"/>
</dbReference>
<accession>A0A5K7S5N1</accession>
<dbReference type="InterPro" id="IPR045670">
    <property type="entry name" value="DUF5916"/>
</dbReference>
<dbReference type="GO" id="GO:0030246">
    <property type="term" value="F:carbohydrate binding"/>
    <property type="evidence" value="ECO:0007669"/>
    <property type="project" value="InterPro"/>
</dbReference>
<dbReference type="InterPro" id="IPR010502">
    <property type="entry name" value="Carb-bd_dom_fam9"/>
</dbReference>
<dbReference type="Proteomes" id="UP001193389">
    <property type="component" value="Chromosome"/>
</dbReference>
<feature type="domain" description="Carbohydrate-binding" evidence="1">
    <location>
        <begin position="25"/>
        <end position="180"/>
    </location>
</feature>
<dbReference type="KEGG" id="anf:AQPE_1008"/>
<dbReference type="GO" id="GO:0016052">
    <property type="term" value="P:carbohydrate catabolic process"/>
    <property type="evidence" value="ECO:0007669"/>
    <property type="project" value="InterPro"/>
</dbReference>
<dbReference type="SUPFAM" id="SSF49344">
    <property type="entry name" value="CBD9-like"/>
    <property type="match status" value="1"/>
</dbReference>
<evidence type="ECO:0000313" key="3">
    <source>
        <dbReference type="EMBL" id="BBE16861.1"/>
    </source>
</evidence>
<organism evidence="3 4">
    <name type="scientific">Aquipluma nitroreducens</name>
    <dbReference type="NCBI Taxonomy" id="2010828"/>
    <lineage>
        <taxon>Bacteria</taxon>
        <taxon>Pseudomonadati</taxon>
        <taxon>Bacteroidota</taxon>
        <taxon>Bacteroidia</taxon>
        <taxon>Marinilabiliales</taxon>
        <taxon>Prolixibacteraceae</taxon>
        <taxon>Aquipluma</taxon>
    </lineage>
</organism>
<protein>
    <submittedName>
        <fullName evidence="3">Uncharacterized protein</fullName>
    </submittedName>
</protein>
<dbReference type="Pfam" id="PF06452">
    <property type="entry name" value="CBM9_1"/>
    <property type="match status" value="1"/>
</dbReference>
<name>A0A5K7S5N1_9BACT</name>
<evidence type="ECO:0000259" key="2">
    <source>
        <dbReference type="Pfam" id="PF19313"/>
    </source>
</evidence>
<dbReference type="Pfam" id="PF19313">
    <property type="entry name" value="DUF5916"/>
    <property type="match status" value="1"/>
</dbReference>
<gene>
    <name evidence="3" type="ORF">AQPE_1008</name>
</gene>